<name>A0ABR7Y9N6_9SPHI</name>
<gene>
    <name evidence="1" type="ORF">H8B04_00285</name>
</gene>
<dbReference type="RefSeq" id="WP_190301095.1">
    <property type="nucleotide sequence ID" value="NZ_JACOIJ010000001.1"/>
</dbReference>
<accession>A0ABR7Y9N6</accession>
<organism evidence="1 2">
    <name type="scientific">Sphingobacterium litopenaei</name>
    <dbReference type="NCBI Taxonomy" id="2763500"/>
    <lineage>
        <taxon>Bacteria</taxon>
        <taxon>Pseudomonadati</taxon>
        <taxon>Bacteroidota</taxon>
        <taxon>Sphingobacteriia</taxon>
        <taxon>Sphingobacteriales</taxon>
        <taxon>Sphingobacteriaceae</taxon>
        <taxon>Sphingobacterium</taxon>
    </lineage>
</organism>
<comment type="caution">
    <text evidence="1">The sequence shown here is derived from an EMBL/GenBank/DDBJ whole genome shotgun (WGS) entry which is preliminary data.</text>
</comment>
<dbReference type="Gene3D" id="3.40.50.360">
    <property type="match status" value="1"/>
</dbReference>
<evidence type="ECO:0000313" key="1">
    <source>
        <dbReference type="EMBL" id="MBD1428016.1"/>
    </source>
</evidence>
<keyword evidence="2" id="KW-1185">Reference proteome</keyword>
<dbReference type="Proteomes" id="UP000651271">
    <property type="component" value="Unassembled WGS sequence"/>
</dbReference>
<dbReference type="InterPro" id="IPR029039">
    <property type="entry name" value="Flavoprotein-like_sf"/>
</dbReference>
<protein>
    <submittedName>
        <fullName evidence="1">Uncharacterized protein</fullName>
    </submittedName>
</protein>
<sequence>MMKTFFDRISDLLTIETVLGRKLRGKSVIFVTSSIVNHLDDDFWIPIKATCNYLGMNFSLGMHCIENNISADQLNKIAENI</sequence>
<dbReference type="SUPFAM" id="SSF52218">
    <property type="entry name" value="Flavoproteins"/>
    <property type="match status" value="1"/>
</dbReference>
<reference evidence="1 2" key="1">
    <citation type="submission" date="2020-08" db="EMBL/GenBank/DDBJ databases">
        <title>Sphingobacterium sp. DN04309 isolated from aquaculture water.</title>
        <authorList>
            <person name="Zhang M."/>
        </authorList>
    </citation>
    <scope>NUCLEOTIDE SEQUENCE [LARGE SCALE GENOMIC DNA]</scope>
    <source>
        <strain evidence="1 2">DN04309</strain>
    </source>
</reference>
<evidence type="ECO:0000313" key="2">
    <source>
        <dbReference type="Proteomes" id="UP000651271"/>
    </source>
</evidence>
<dbReference type="EMBL" id="JACOIJ010000001">
    <property type="protein sequence ID" value="MBD1428016.1"/>
    <property type="molecule type" value="Genomic_DNA"/>
</dbReference>
<proteinExistence type="predicted"/>